<evidence type="ECO:0000313" key="4">
    <source>
        <dbReference type="Proteomes" id="UP000831327"/>
    </source>
</evidence>
<protein>
    <recommendedName>
        <fullName evidence="2">DUF2169 domain-containing protein</fullName>
    </recommendedName>
</protein>
<dbReference type="Pfam" id="PF00805">
    <property type="entry name" value="Pentapeptide"/>
    <property type="match status" value="5"/>
</dbReference>
<proteinExistence type="predicted"/>
<evidence type="ECO:0000259" key="2">
    <source>
        <dbReference type="Pfam" id="PF09937"/>
    </source>
</evidence>
<evidence type="ECO:0000313" key="3">
    <source>
        <dbReference type="EMBL" id="BDG72350.1"/>
    </source>
</evidence>
<dbReference type="EMBL" id="AP025637">
    <property type="protein sequence ID" value="BDG72350.1"/>
    <property type="molecule type" value="Genomic_DNA"/>
</dbReference>
<evidence type="ECO:0000256" key="1">
    <source>
        <dbReference type="SAM" id="MobiDB-lite"/>
    </source>
</evidence>
<dbReference type="InterPro" id="IPR018683">
    <property type="entry name" value="DUF2169"/>
</dbReference>
<feature type="compositionally biased region" description="Basic and acidic residues" evidence="1">
    <location>
        <begin position="435"/>
        <end position="448"/>
    </location>
</feature>
<dbReference type="PANTHER" id="PTHR14136:SF17">
    <property type="entry name" value="BTB_POZ DOMAIN-CONTAINING PROTEIN KCTD9"/>
    <property type="match status" value="1"/>
</dbReference>
<feature type="domain" description="DUF2169" evidence="2">
    <location>
        <begin position="38"/>
        <end position="293"/>
    </location>
</feature>
<keyword evidence="4" id="KW-1185">Reference proteome</keyword>
<gene>
    <name evidence="3" type="ORF">Rmf_22790</name>
</gene>
<dbReference type="Pfam" id="PF09937">
    <property type="entry name" value="DUF2169"/>
    <property type="match status" value="1"/>
</dbReference>
<sequence>MKTFKPLALSVLTRPMEFGRRFFLSVAAVSFCPMGDHPALLGEVAMWKFLAKALPPETPLDMVLPKTAGEFLVSGSAFAPGGVPVQTITTSVRLGAVTKRLSAVGERYIEDGVPTQPRPFVEMPMGWDRSYGGKKYAQNPLGRGIDEVPIQGVGFRVALPNVVLPAGAPRPSAPEPVNYGPMDLGWPQRQRLAGTHDQKWLEEDFPGFARDTDWRVFMAASPDQRFPGFLRGDEDYAIGNMHPSEPEITGRLPGILPRILIQRRGGSGLEDIPLSLTTVWFFPTQKRLVMIHHGRTRVTEEDARDVTRLVLGADMLGAPRPIAAFQEAVDQRLHPEFGTLEALRDSALVPADLIVPDPDMEAERMMNEEKGLLAQRAHQRALKQNAATRRRMVDMKLDPDLYAPPPPVAHEPVPTLENLPAVIERVRKEAAERQVAADETRAKMEAQSREVAVQAGMEPVDPKKRPSGPPRFSAAATMAEMQANAERIEAGDGDAGVLRAMLADPVAMKRLTDFEAAQRQAYVDSADQQDPAPRLDAAANAALRERLMDGRRNAAGADLCGADLSGLDLSGFDLTGAWLDGADLAGTNLGRARLQGAVLAHARLERAVLAGAELDGANLGRAKLAGADLAHARMRGAVLRGADLSGARFLRADLSDAMLGDASLAGADLSEVNCAGLMMLETDLSGVTAARANFAKASFINAKLGNADFSGANLTQATFLGAAAPGIVFAGANLTKAVFVEACTMPGARFTGARCAGANLRGSNLEGAVFDRAVLDDADLSECKLQGASFDLARARAARFTVADLRGARLTRADLMGVSLSRADISGADLSDSSLHEADLARIQSDTATRYERVHRSRARIHPRRSPT</sequence>
<dbReference type="Gene3D" id="2.160.20.80">
    <property type="entry name" value="E3 ubiquitin-protein ligase SopA"/>
    <property type="match status" value="4"/>
</dbReference>
<organism evidence="3 4">
    <name type="scientific">Roseomonas fluvialis</name>
    <dbReference type="NCBI Taxonomy" id="1750527"/>
    <lineage>
        <taxon>Bacteria</taxon>
        <taxon>Pseudomonadati</taxon>
        <taxon>Pseudomonadota</taxon>
        <taxon>Alphaproteobacteria</taxon>
        <taxon>Acetobacterales</taxon>
        <taxon>Roseomonadaceae</taxon>
        <taxon>Roseomonas</taxon>
    </lineage>
</organism>
<dbReference type="SUPFAM" id="SSF141571">
    <property type="entry name" value="Pentapeptide repeat-like"/>
    <property type="match status" value="2"/>
</dbReference>
<dbReference type="RefSeq" id="WP_244459556.1">
    <property type="nucleotide sequence ID" value="NZ_AP025637.1"/>
</dbReference>
<dbReference type="PANTHER" id="PTHR14136">
    <property type="entry name" value="BTB_POZ DOMAIN-CONTAINING PROTEIN KCTD9"/>
    <property type="match status" value="1"/>
</dbReference>
<dbReference type="InterPro" id="IPR051082">
    <property type="entry name" value="Pentapeptide-BTB/POZ_domain"/>
</dbReference>
<reference evidence="3 4" key="1">
    <citation type="journal article" date="2016" name="Microbes Environ.">
        <title>Phylogenetically diverse aerobic anoxygenic phototrophic bacteria isolated from epilithic biofilms in Tama river, Japan.</title>
        <authorList>
            <person name="Hirose S."/>
            <person name="Matsuura K."/>
            <person name="Haruta S."/>
        </authorList>
    </citation>
    <scope>NUCLEOTIDE SEQUENCE [LARGE SCALE GENOMIC DNA]</scope>
    <source>
        <strain evidence="3 4">S08</strain>
    </source>
</reference>
<dbReference type="InterPro" id="IPR001646">
    <property type="entry name" value="5peptide_repeat"/>
</dbReference>
<name>A0ABM7Y3E2_9PROT</name>
<accession>A0ABM7Y3E2</accession>
<dbReference type="Proteomes" id="UP000831327">
    <property type="component" value="Chromosome"/>
</dbReference>
<feature type="region of interest" description="Disordered" evidence="1">
    <location>
        <begin position="435"/>
        <end position="454"/>
    </location>
</feature>